<evidence type="ECO:0000313" key="3">
    <source>
        <dbReference type="Proteomes" id="UP001431776"/>
    </source>
</evidence>
<proteinExistence type="predicted"/>
<evidence type="ECO:0008006" key="4">
    <source>
        <dbReference type="Google" id="ProtNLM"/>
    </source>
</evidence>
<keyword evidence="3" id="KW-1185">Reference proteome</keyword>
<evidence type="ECO:0000313" key="2">
    <source>
        <dbReference type="EMBL" id="MDI6448763.1"/>
    </source>
</evidence>
<dbReference type="RefSeq" id="WP_349244172.1">
    <property type="nucleotide sequence ID" value="NZ_JASCXX010000006.1"/>
</dbReference>
<keyword evidence="1" id="KW-0732">Signal</keyword>
<evidence type="ECO:0000256" key="1">
    <source>
        <dbReference type="SAM" id="SignalP"/>
    </source>
</evidence>
<protein>
    <recommendedName>
        <fullName evidence="4">Lipoprotein</fullName>
    </recommendedName>
</protein>
<feature type="signal peptide" evidence="1">
    <location>
        <begin position="1"/>
        <end position="23"/>
    </location>
</feature>
<dbReference type="PROSITE" id="PS51257">
    <property type="entry name" value="PROKAR_LIPOPROTEIN"/>
    <property type="match status" value="1"/>
</dbReference>
<gene>
    <name evidence="2" type="ORF">QJ522_06875</name>
</gene>
<reference evidence="2" key="1">
    <citation type="submission" date="2023-05" db="EMBL/GenBank/DDBJ databases">
        <title>Anaerotaeda fermentans gen. nov., sp. nov., a novel anaerobic planctomycete of the new family within the order Sedimentisphaerales isolated from Taman Peninsula, Russia.</title>
        <authorList>
            <person name="Khomyakova M.A."/>
            <person name="Merkel A.Y."/>
            <person name="Slobodkin A.I."/>
        </authorList>
    </citation>
    <scope>NUCLEOTIDE SEQUENCE</scope>
    <source>
        <strain evidence="2">M17dextr</strain>
    </source>
</reference>
<dbReference type="AlphaFoldDB" id="A0AAW6TSU8"/>
<sequence>MKRRCCRACVTLWIALLVVSGCGKEGDTGQNDSASAPVSAEQIAAIRNNLAQGMKPIGFGNVKASDAGRQCLVEARTPEGGVRITPPPPPLGMVRTVGQVTFYAGELDGVSPDGLTIRRAYPTAGNFKKVEIPKGDIQSIHLAP</sequence>
<organism evidence="2 3">
    <name type="scientific">Anaerobaca lacustris</name>
    <dbReference type="NCBI Taxonomy" id="3044600"/>
    <lineage>
        <taxon>Bacteria</taxon>
        <taxon>Pseudomonadati</taxon>
        <taxon>Planctomycetota</taxon>
        <taxon>Phycisphaerae</taxon>
        <taxon>Sedimentisphaerales</taxon>
        <taxon>Anaerobacaceae</taxon>
        <taxon>Anaerobaca</taxon>
    </lineage>
</organism>
<feature type="chain" id="PRO_5043913661" description="Lipoprotein" evidence="1">
    <location>
        <begin position="24"/>
        <end position="144"/>
    </location>
</feature>
<comment type="caution">
    <text evidence="2">The sequence shown here is derived from an EMBL/GenBank/DDBJ whole genome shotgun (WGS) entry which is preliminary data.</text>
</comment>
<name>A0AAW6TSU8_9BACT</name>
<dbReference type="EMBL" id="JASCXX010000006">
    <property type="protein sequence ID" value="MDI6448763.1"/>
    <property type="molecule type" value="Genomic_DNA"/>
</dbReference>
<accession>A0AAW6TSU8</accession>
<dbReference type="Proteomes" id="UP001431776">
    <property type="component" value="Unassembled WGS sequence"/>
</dbReference>